<name>A0AAD9MWQ1_9ANNE</name>
<keyword evidence="2" id="KW-1185">Reference proteome</keyword>
<evidence type="ECO:0000313" key="1">
    <source>
        <dbReference type="EMBL" id="KAK2146918.1"/>
    </source>
</evidence>
<dbReference type="PANTHER" id="PTHR16166:SF141">
    <property type="entry name" value="INTERMEMBRANE LIPID TRANSFER PROTEIN VPS13D"/>
    <property type="match status" value="1"/>
</dbReference>
<accession>A0AAD9MWQ1</accession>
<dbReference type="Proteomes" id="UP001208570">
    <property type="component" value="Unassembled WGS sequence"/>
</dbReference>
<protein>
    <recommendedName>
        <fullName evidence="3">Vacuolar protein sorting-associated protein 13 DH-like domain-containing protein</fullName>
    </recommendedName>
</protein>
<reference evidence="1" key="1">
    <citation type="journal article" date="2023" name="Mol. Biol. Evol.">
        <title>Third-Generation Sequencing Reveals the Adaptive Role of the Epigenome in Three Deep-Sea Polychaetes.</title>
        <authorList>
            <person name="Perez M."/>
            <person name="Aroh O."/>
            <person name="Sun Y."/>
            <person name="Lan Y."/>
            <person name="Juniper S.K."/>
            <person name="Young C.R."/>
            <person name="Angers B."/>
            <person name="Qian P.Y."/>
        </authorList>
    </citation>
    <scope>NUCLEOTIDE SEQUENCE</scope>
    <source>
        <strain evidence="1">P08H-3</strain>
    </source>
</reference>
<gene>
    <name evidence="1" type="ORF">LSH36_579g05072</name>
</gene>
<organism evidence="1 2">
    <name type="scientific">Paralvinella palmiformis</name>
    <dbReference type="NCBI Taxonomy" id="53620"/>
    <lineage>
        <taxon>Eukaryota</taxon>
        <taxon>Metazoa</taxon>
        <taxon>Spiralia</taxon>
        <taxon>Lophotrochozoa</taxon>
        <taxon>Annelida</taxon>
        <taxon>Polychaeta</taxon>
        <taxon>Sedentaria</taxon>
        <taxon>Canalipalpata</taxon>
        <taxon>Terebellida</taxon>
        <taxon>Terebelliformia</taxon>
        <taxon>Alvinellidae</taxon>
        <taxon>Paralvinella</taxon>
    </lineage>
</organism>
<proteinExistence type="predicted"/>
<dbReference type="GO" id="GO:0006623">
    <property type="term" value="P:protein targeting to vacuole"/>
    <property type="evidence" value="ECO:0007669"/>
    <property type="project" value="TreeGrafter"/>
</dbReference>
<comment type="caution">
    <text evidence="1">The sequence shown here is derived from an EMBL/GenBank/DDBJ whole genome shotgun (WGS) entry which is preliminary data.</text>
</comment>
<dbReference type="EMBL" id="JAODUP010000579">
    <property type="protein sequence ID" value="KAK2146918.1"/>
    <property type="molecule type" value="Genomic_DNA"/>
</dbReference>
<evidence type="ECO:0000313" key="2">
    <source>
        <dbReference type="Proteomes" id="UP001208570"/>
    </source>
</evidence>
<evidence type="ECO:0008006" key="3">
    <source>
        <dbReference type="Google" id="ProtNLM"/>
    </source>
</evidence>
<dbReference type="AlphaFoldDB" id="A0AAD9MWQ1"/>
<dbReference type="PANTHER" id="PTHR16166">
    <property type="entry name" value="VACUOLAR PROTEIN SORTING-ASSOCIATED PROTEIN VPS13"/>
    <property type="match status" value="1"/>
</dbReference>
<sequence length="456" mass="49878">MKRLTVQIEETLLWKLLQFFDFQQSESDIENISETGMESNRDVTAVTSVHLKRYYFGTLKIDIHRMMLSMLTASELSRDLKVLKKSLGVPLVRFADAQVDLEPFIRYHPFETSAFLLESIQHHFTEELKSQAASILGSVDFLGNPLGFFNDVAEGVSGLLEGNVGGLLKNVTHGVSNSAAKVTGSLSDGVGVATLDNHHQKIRQQIRFSSEASGGSGHLKAGFKALGHGLFGGLTSIVAQTYSGIAEDGFEGFFTGLGKGVVGTVTKPVAGVLDFAAGAASAVRDTSRSSSRVQPSRVRKPRVCQGPGGLLPAYSEEIASGQKYLHKINDNNYNEICIAVEVLRGGRDDTLRALISSEHVYLLAKNPRDKEYVILDPSFDELINCRAVIQEGKPYLMLTMKTDTDGAYSETGPKKSPLVRCDTERIAQKVSQQINYAKVLYDEVKHTLSIETDRQG</sequence>
<dbReference type="GO" id="GO:0045053">
    <property type="term" value="P:protein retention in Golgi apparatus"/>
    <property type="evidence" value="ECO:0007669"/>
    <property type="project" value="TreeGrafter"/>
</dbReference>
<dbReference type="GO" id="GO:0007005">
    <property type="term" value="P:mitochondrion organization"/>
    <property type="evidence" value="ECO:0007669"/>
    <property type="project" value="TreeGrafter"/>
</dbReference>
<dbReference type="InterPro" id="IPR026847">
    <property type="entry name" value="VPS13"/>
</dbReference>